<keyword evidence="10 13" id="KW-0472">Membrane</keyword>
<keyword evidence="9 12" id="KW-0496">Mitochondrion</keyword>
<accession>A0A8C6F185</accession>
<dbReference type="GeneTree" id="ENSGT00390000013064"/>
<evidence type="ECO:0000256" key="1">
    <source>
        <dbReference type="ARBA" id="ARBA00004448"/>
    </source>
</evidence>
<organism evidence="15 16">
    <name type="scientific">Monodon monoceros</name>
    <name type="common">Narwhal</name>
    <name type="synonym">Ceratodon monodon</name>
    <dbReference type="NCBI Taxonomy" id="40151"/>
    <lineage>
        <taxon>Eukaryota</taxon>
        <taxon>Metazoa</taxon>
        <taxon>Chordata</taxon>
        <taxon>Craniata</taxon>
        <taxon>Vertebrata</taxon>
        <taxon>Euteleostomi</taxon>
        <taxon>Mammalia</taxon>
        <taxon>Eutheria</taxon>
        <taxon>Laurasiatheria</taxon>
        <taxon>Artiodactyla</taxon>
        <taxon>Whippomorpha</taxon>
        <taxon>Cetacea</taxon>
        <taxon>Odontoceti</taxon>
        <taxon>Monodontidae</taxon>
        <taxon>Monodon</taxon>
    </lineage>
</organism>
<proteinExistence type="inferred from homology"/>
<feature type="transmembrane region" description="Helical" evidence="13">
    <location>
        <begin position="355"/>
        <end position="373"/>
    </location>
</feature>
<dbReference type="Pfam" id="PF00510">
    <property type="entry name" value="COX3"/>
    <property type="match status" value="1"/>
</dbReference>
<dbReference type="InterPro" id="IPR000298">
    <property type="entry name" value="Cyt_c_oxidase-like_su3"/>
</dbReference>
<name>A0A8C6F185_MONMO</name>
<dbReference type="InterPro" id="IPR000260">
    <property type="entry name" value="NADH4_N"/>
</dbReference>
<reference evidence="15" key="1">
    <citation type="submission" date="2025-08" db="UniProtKB">
        <authorList>
            <consortium name="Ensembl"/>
        </authorList>
    </citation>
    <scope>IDENTIFICATION</scope>
</reference>
<dbReference type="InterPro" id="IPR013833">
    <property type="entry name" value="Cyt_c_oxidase_su3_a-hlx"/>
</dbReference>
<dbReference type="PROSITE" id="PS50253">
    <property type="entry name" value="COX3"/>
    <property type="match status" value="1"/>
</dbReference>
<evidence type="ECO:0000256" key="8">
    <source>
        <dbReference type="ARBA" id="ARBA00023027"/>
    </source>
</evidence>
<evidence type="ECO:0000256" key="11">
    <source>
        <dbReference type="ARBA" id="ARBA00049512"/>
    </source>
</evidence>
<feature type="transmembrane region" description="Helical" evidence="13">
    <location>
        <begin position="12"/>
        <end position="36"/>
    </location>
</feature>
<evidence type="ECO:0000256" key="5">
    <source>
        <dbReference type="ARBA" id="ARBA00022792"/>
    </source>
</evidence>
<dbReference type="Pfam" id="PF01059">
    <property type="entry name" value="Oxidored_q5_N"/>
    <property type="match status" value="1"/>
</dbReference>
<dbReference type="Proteomes" id="UP000694561">
    <property type="component" value="Unplaced"/>
</dbReference>
<evidence type="ECO:0000256" key="13">
    <source>
        <dbReference type="SAM" id="Phobius"/>
    </source>
</evidence>
<comment type="catalytic activity">
    <reaction evidence="11">
        <text>4 Fe(II)-[cytochrome c] + O2 + 8 H(+)(in) = 4 Fe(III)-[cytochrome c] + 2 H2O + 4 H(+)(out)</text>
        <dbReference type="Rhea" id="RHEA:11436"/>
        <dbReference type="Rhea" id="RHEA-COMP:10350"/>
        <dbReference type="Rhea" id="RHEA-COMP:14399"/>
        <dbReference type="ChEBI" id="CHEBI:15377"/>
        <dbReference type="ChEBI" id="CHEBI:15378"/>
        <dbReference type="ChEBI" id="CHEBI:15379"/>
        <dbReference type="ChEBI" id="CHEBI:29033"/>
        <dbReference type="ChEBI" id="CHEBI:29034"/>
        <dbReference type="EC" id="7.1.1.9"/>
    </reaction>
    <physiologicalReaction direction="left-to-right" evidence="11">
        <dbReference type="Rhea" id="RHEA:11437"/>
    </physiologicalReaction>
</comment>
<dbReference type="PANTHER" id="PTHR11403:SF7">
    <property type="entry name" value="CYTOCHROME C OXIDASE SUBUNIT 3"/>
    <property type="match status" value="1"/>
</dbReference>
<evidence type="ECO:0000313" key="16">
    <source>
        <dbReference type="Proteomes" id="UP000694561"/>
    </source>
</evidence>
<evidence type="ECO:0000256" key="4">
    <source>
        <dbReference type="ARBA" id="ARBA00022692"/>
    </source>
</evidence>
<dbReference type="Gene3D" id="1.20.120.80">
    <property type="entry name" value="Cytochrome c oxidase, subunit III, four-helix bundle"/>
    <property type="match status" value="1"/>
</dbReference>
<dbReference type="InterPro" id="IPR035973">
    <property type="entry name" value="Cyt_c_oxidase_su3-like_sf"/>
</dbReference>
<comment type="similarity">
    <text evidence="2 12">Belongs to the cytochrome c oxidase subunit 3 family.</text>
</comment>
<keyword evidence="5" id="KW-0999">Mitochondrion inner membrane</keyword>
<dbReference type="CDD" id="cd01665">
    <property type="entry name" value="Cyt_c_Oxidase_III"/>
    <property type="match status" value="1"/>
</dbReference>
<evidence type="ECO:0000256" key="12">
    <source>
        <dbReference type="RuleBase" id="RU003375"/>
    </source>
</evidence>
<keyword evidence="6" id="KW-1278">Translocase</keyword>
<reference evidence="15" key="2">
    <citation type="submission" date="2025-09" db="UniProtKB">
        <authorList>
            <consortium name="Ensembl"/>
        </authorList>
    </citation>
    <scope>IDENTIFICATION</scope>
</reference>
<evidence type="ECO:0000256" key="10">
    <source>
        <dbReference type="ARBA" id="ARBA00023136"/>
    </source>
</evidence>
<dbReference type="GO" id="GO:0006123">
    <property type="term" value="P:mitochondrial electron transport, cytochrome c to oxygen"/>
    <property type="evidence" value="ECO:0007669"/>
    <property type="project" value="TreeGrafter"/>
</dbReference>
<protein>
    <recommendedName>
        <fullName evidence="3 12">Cytochrome c oxidase subunit 3</fullName>
    </recommendedName>
</protein>
<evidence type="ECO:0000256" key="3">
    <source>
        <dbReference type="ARBA" id="ARBA00015944"/>
    </source>
</evidence>
<dbReference type="Ensembl" id="ENSMMNT00015002171.1">
    <property type="protein sequence ID" value="ENSMMNP00015001965.1"/>
    <property type="gene ID" value="ENSMMNG00015001516.1"/>
</dbReference>
<feature type="transmembrane region" description="Helical" evidence="13">
    <location>
        <begin position="48"/>
        <end position="71"/>
    </location>
</feature>
<feature type="transmembrane region" description="Helical" evidence="13">
    <location>
        <begin position="243"/>
        <end position="270"/>
    </location>
</feature>
<evidence type="ECO:0000259" key="14">
    <source>
        <dbReference type="PROSITE" id="PS50253"/>
    </source>
</evidence>
<evidence type="ECO:0000256" key="6">
    <source>
        <dbReference type="ARBA" id="ARBA00022967"/>
    </source>
</evidence>
<comment type="subcellular location">
    <subcellularLocation>
        <location evidence="1">Mitochondrion inner membrane</location>
        <topology evidence="1">Multi-pass membrane protein</topology>
    </subcellularLocation>
</comment>
<feature type="domain" description="Heme-copper oxidase subunit III family profile" evidence="14">
    <location>
        <begin position="51"/>
        <end position="193"/>
    </location>
</feature>
<dbReference type="GO" id="GO:0004129">
    <property type="term" value="F:cytochrome-c oxidase activity"/>
    <property type="evidence" value="ECO:0007669"/>
    <property type="project" value="UniProtKB-EC"/>
</dbReference>
<comment type="function">
    <text evidence="12">Component of the cytochrome c oxidase, the last enzyme in the mitochondrial electron transport chain which drives oxidative phosphorylation. The respiratory chain contains 3 multisubunit complexes succinate dehydrogenase (complex II, CII), ubiquinol-cytochrome c oxidoreductase (cytochrome b-c1 complex, complex III, CIII) and cytochrome c oxidase (complex IV, CIV), that cooperate to transfer electrons derived from NADH and succinate to molecular oxygen, creating an electrochemical gradient over the inner membrane that drives transmembrane transport and the ATP synthase. Cytochrome c oxidase is the component of the respiratory chain that catalyzes the reduction of oxygen to water. Electrons originating from reduced cytochrome c in the intermembrane space (IMS) are transferred via the dinuclear copper A center (CU(A)) of subunit 2 and heme A of subunit 1 to the active site in subunit 1, a binuclear center (BNC) formed by heme A3 and copper B (CU(B)). The BNC reduces molecular oxygen to 2 water molecules using 4 electrons from cytochrome c in the IMS and 4 protons from the mitochondrial matrix.</text>
</comment>
<dbReference type="InterPro" id="IPR033945">
    <property type="entry name" value="Cyt_c_oxase_su3_dom"/>
</dbReference>
<evidence type="ECO:0000256" key="2">
    <source>
        <dbReference type="ARBA" id="ARBA00010581"/>
    </source>
</evidence>
<keyword evidence="7 13" id="KW-1133">Transmembrane helix</keyword>
<feature type="transmembrane region" description="Helical" evidence="13">
    <location>
        <begin position="333"/>
        <end position="349"/>
    </location>
</feature>
<feature type="transmembrane region" description="Helical" evidence="13">
    <location>
        <begin position="162"/>
        <end position="185"/>
    </location>
</feature>
<evidence type="ECO:0000313" key="15">
    <source>
        <dbReference type="Ensembl" id="ENSMMNP00015001965.1"/>
    </source>
</evidence>
<dbReference type="PANTHER" id="PTHR11403">
    <property type="entry name" value="CYTOCHROME C OXIDASE SUBUNIT III"/>
    <property type="match status" value="1"/>
</dbReference>
<dbReference type="GO" id="GO:0005743">
    <property type="term" value="C:mitochondrial inner membrane"/>
    <property type="evidence" value="ECO:0007669"/>
    <property type="project" value="UniProtKB-SubCell"/>
</dbReference>
<keyword evidence="4 12" id="KW-0812">Transmembrane</keyword>
<keyword evidence="8" id="KW-0520">NAD</keyword>
<dbReference type="AlphaFoldDB" id="A0A8C6F185"/>
<evidence type="ECO:0000256" key="9">
    <source>
        <dbReference type="ARBA" id="ARBA00023128"/>
    </source>
</evidence>
<sequence length="374" mass="41472">MLVIIETISLFIQPVALAVRLTAIITAGQILIHLIGEATLVQISISTFTALITFIILTLLTILEFAVTILAPTPELGGCWPPTGICPLNPLEVPLLNTSMLLASGVSISWAHHSLMEGNRKHILQALFITITLGIYFTLLQASEYYKAPFTISGGVYRSTFFIATGFHELHVIIGSTFLIVCFLCQLKFHFTNCSPTAPPLSNPNKQPKNSTHHGFAFNYWQLAWPASELKRDWRLLIYQSHLISSLLCLEGIILSLFILATLGILNSHFSQHNTSHLAGVHSLRSSTRVSLAIFFSDSLSAPLLVLTIWLLPVILVASQSHLLKEPLIRKKLYLTILIILQTFLIITFTTTELMLFYIIFEATLAPTLIIIAC</sequence>
<feature type="transmembrane region" description="Helical" evidence="13">
    <location>
        <begin position="123"/>
        <end position="142"/>
    </location>
</feature>
<dbReference type="SUPFAM" id="SSF81452">
    <property type="entry name" value="Cytochrome c oxidase subunit III-like"/>
    <property type="match status" value="1"/>
</dbReference>
<keyword evidence="16" id="KW-1185">Reference proteome</keyword>
<dbReference type="InterPro" id="IPR024791">
    <property type="entry name" value="Cyt_c/ubiquinol_Oxase_su3"/>
</dbReference>
<evidence type="ECO:0000256" key="7">
    <source>
        <dbReference type="ARBA" id="ARBA00022989"/>
    </source>
</evidence>